<protein>
    <recommendedName>
        <fullName evidence="4">Large ribosomal subunit protein uL13</fullName>
    </recommendedName>
</protein>
<dbReference type="AlphaFoldDB" id="A0A1F4Q3L7"/>
<evidence type="ECO:0000256" key="4">
    <source>
        <dbReference type="HAMAP-Rule" id="MF_01366"/>
    </source>
</evidence>
<dbReference type="PIRSF" id="PIRSF002181">
    <property type="entry name" value="Ribosomal_L13"/>
    <property type="match status" value="1"/>
</dbReference>
<sequence length="151" mass="16636">MKKRKTIFAKKEGMSRKWFRVNAAGAVLGRLASKVAVYLRGKHKPIFTPQTDCGDFVVVVNAGKITVSGNKAKAKTYFSHSGFPGGDKLISFEKLVAAQPEKVIRLAVEGMLPHNRLGAQLISKLKIYRGEPKQYAKLEKLAVPAGRQEVK</sequence>
<dbReference type="GO" id="GO:0003729">
    <property type="term" value="F:mRNA binding"/>
    <property type="evidence" value="ECO:0007669"/>
    <property type="project" value="TreeGrafter"/>
</dbReference>
<evidence type="ECO:0000256" key="1">
    <source>
        <dbReference type="ARBA" id="ARBA00006227"/>
    </source>
</evidence>
<name>A0A1F4Q3L7_UNCSA</name>
<dbReference type="GO" id="GO:0017148">
    <property type="term" value="P:negative regulation of translation"/>
    <property type="evidence" value="ECO:0007669"/>
    <property type="project" value="TreeGrafter"/>
</dbReference>
<dbReference type="Gene3D" id="3.90.1180.10">
    <property type="entry name" value="Ribosomal protein L13"/>
    <property type="match status" value="1"/>
</dbReference>
<dbReference type="HAMAP" id="MF_01366">
    <property type="entry name" value="Ribosomal_uL13"/>
    <property type="match status" value="1"/>
</dbReference>
<keyword evidence="3 4" id="KW-0687">Ribonucleoprotein</keyword>
<dbReference type="GO" id="GO:0022625">
    <property type="term" value="C:cytosolic large ribosomal subunit"/>
    <property type="evidence" value="ECO:0007669"/>
    <property type="project" value="TreeGrafter"/>
</dbReference>
<dbReference type="EMBL" id="METM01000007">
    <property type="protein sequence ID" value="OGB90555.1"/>
    <property type="molecule type" value="Genomic_DNA"/>
</dbReference>
<dbReference type="NCBIfam" id="TIGR01066">
    <property type="entry name" value="rplM_bact"/>
    <property type="match status" value="1"/>
</dbReference>
<accession>A0A1F4Q3L7</accession>
<evidence type="ECO:0000313" key="5">
    <source>
        <dbReference type="EMBL" id="OGB90555.1"/>
    </source>
</evidence>
<proteinExistence type="inferred from homology"/>
<comment type="similarity">
    <text evidence="1 4">Belongs to the universal ribosomal protein uL13 family.</text>
</comment>
<dbReference type="InterPro" id="IPR005823">
    <property type="entry name" value="Ribosomal_uL13_bac-type"/>
</dbReference>
<comment type="caution">
    <text evidence="5">The sequence shown here is derived from an EMBL/GenBank/DDBJ whole genome shotgun (WGS) entry which is preliminary data.</text>
</comment>
<evidence type="ECO:0000256" key="2">
    <source>
        <dbReference type="ARBA" id="ARBA00022980"/>
    </source>
</evidence>
<dbReference type="InterPro" id="IPR036899">
    <property type="entry name" value="Ribosomal_uL13_sf"/>
</dbReference>
<dbReference type="GO" id="GO:0003735">
    <property type="term" value="F:structural constituent of ribosome"/>
    <property type="evidence" value="ECO:0007669"/>
    <property type="project" value="InterPro"/>
</dbReference>
<evidence type="ECO:0000256" key="3">
    <source>
        <dbReference type="ARBA" id="ARBA00023274"/>
    </source>
</evidence>
<dbReference type="PANTHER" id="PTHR11545">
    <property type="entry name" value="RIBOSOMAL PROTEIN L13"/>
    <property type="match status" value="1"/>
</dbReference>
<comment type="subunit">
    <text evidence="4">Part of the 50S ribosomal subunit.</text>
</comment>
<dbReference type="SUPFAM" id="SSF52161">
    <property type="entry name" value="Ribosomal protein L13"/>
    <property type="match status" value="1"/>
</dbReference>
<dbReference type="CDD" id="cd00392">
    <property type="entry name" value="Ribosomal_L13"/>
    <property type="match status" value="1"/>
</dbReference>
<organism evidence="5 6">
    <name type="scientific">candidate division WOR-1 bacterium RIFCSPHIGHO2_01_FULL_53_15</name>
    <dbReference type="NCBI Taxonomy" id="1802564"/>
    <lineage>
        <taxon>Bacteria</taxon>
        <taxon>Bacillati</taxon>
        <taxon>Saganbacteria</taxon>
    </lineage>
</organism>
<evidence type="ECO:0000313" key="6">
    <source>
        <dbReference type="Proteomes" id="UP000178724"/>
    </source>
</evidence>
<dbReference type="InterPro" id="IPR005822">
    <property type="entry name" value="Ribosomal_uL13"/>
</dbReference>
<gene>
    <name evidence="4" type="primary">rplM</name>
    <name evidence="5" type="ORF">A2625_03305</name>
</gene>
<keyword evidence="2 4" id="KW-0689">Ribosomal protein</keyword>
<dbReference type="Proteomes" id="UP000178724">
    <property type="component" value="Unassembled WGS sequence"/>
</dbReference>
<dbReference type="PANTHER" id="PTHR11545:SF2">
    <property type="entry name" value="LARGE RIBOSOMAL SUBUNIT PROTEIN UL13M"/>
    <property type="match status" value="1"/>
</dbReference>
<dbReference type="Pfam" id="PF00572">
    <property type="entry name" value="Ribosomal_L13"/>
    <property type="match status" value="1"/>
</dbReference>
<dbReference type="GO" id="GO:0006412">
    <property type="term" value="P:translation"/>
    <property type="evidence" value="ECO:0007669"/>
    <property type="project" value="UniProtKB-UniRule"/>
</dbReference>
<comment type="function">
    <text evidence="4">This protein is one of the early assembly proteins of the 50S ribosomal subunit, although it is not seen to bind rRNA by itself. It is important during the early stages of 50S assembly.</text>
</comment>
<reference evidence="5 6" key="1">
    <citation type="journal article" date="2016" name="Nat. Commun.">
        <title>Thousands of microbial genomes shed light on interconnected biogeochemical processes in an aquifer system.</title>
        <authorList>
            <person name="Anantharaman K."/>
            <person name="Brown C.T."/>
            <person name="Hug L.A."/>
            <person name="Sharon I."/>
            <person name="Castelle C.J."/>
            <person name="Probst A.J."/>
            <person name="Thomas B.C."/>
            <person name="Singh A."/>
            <person name="Wilkins M.J."/>
            <person name="Karaoz U."/>
            <person name="Brodie E.L."/>
            <person name="Williams K.H."/>
            <person name="Hubbard S.S."/>
            <person name="Banfield J.F."/>
        </authorList>
    </citation>
    <scope>NUCLEOTIDE SEQUENCE [LARGE SCALE GENOMIC DNA]</scope>
</reference>